<evidence type="ECO:0000313" key="7">
    <source>
        <dbReference type="EMBL" id="AJG99947.1"/>
    </source>
</evidence>
<dbReference type="Pfam" id="PF01925">
    <property type="entry name" value="TauE"/>
    <property type="match status" value="1"/>
</dbReference>
<feature type="transmembrane region" description="Helical" evidence="6">
    <location>
        <begin position="191"/>
        <end position="215"/>
    </location>
</feature>
<dbReference type="PANTHER" id="PTHR43701:SF2">
    <property type="entry name" value="MEMBRANE TRANSPORTER PROTEIN YJNA-RELATED"/>
    <property type="match status" value="1"/>
</dbReference>
<feature type="transmembrane region" description="Helical" evidence="6">
    <location>
        <begin position="12"/>
        <end position="38"/>
    </location>
</feature>
<sequence length="272" mass="29050">MIQFLWLTPLGFLVGTFGTLIGAGGGFILVPILLLLYPDKSPDTITSISLAVVFFNALSGSFAYSRMKRIDYKSGIIFAIATLPGSILGSVITSYVSRQLFNGIFGVLLVIISVFLILRTKEEKAENRLVVKNGYITRTVVDIEGVKHTFSYNPVTGIVVSIFVGFMSSFLGIGGGIIHVPVLVNILNYPVHIATATSHFVLAVMSLSGTVVHIVNGVLQSSFIQTAALSMGVLFGAQLGAKLSEKIHGVVIIRSLAVALAIVGVRIFIMAF</sequence>
<dbReference type="GO" id="GO:0005886">
    <property type="term" value="C:plasma membrane"/>
    <property type="evidence" value="ECO:0007669"/>
    <property type="project" value="UniProtKB-SubCell"/>
</dbReference>
<comment type="similarity">
    <text evidence="2 6">Belongs to the 4-toluene sulfonate uptake permease (TSUP) (TC 2.A.102) family.</text>
</comment>
<keyword evidence="6" id="KW-1003">Cell membrane</keyword>
<evidence type="ECO:0000256" key="5">
    <source>
        <dbReference type="ARBA" id="ARBA00023136"/>
    </source>
</evidence>
<keyword evidence="5 6" id="KW-0472">Membrane</keyword>
<feature type="transmembrane region" description="Helical" evidence="6">
    <location>
        <begin position="76"/>
        <end position="94"/>
    </location>
</feature>
<dbReference type="InterPro" id="IPR051598">
    <property type="entry name" value="TSUP/Inactive_protease-like"/>
</dbReference>
<keyword evidence="3 6" id="KW-0812">Transmembrane</keyword>
<dbReference type="AlphaFoldDB" id="A0A0B5QPJ5"/>
<dbReference type="RefSeq" id="WP_041897394.1">
    <property type="nucleotide sequence ID" value="NZ_CP010086.2"/>
</dbReference>
<reference evidence="8" key="1">
    <citation type="submission" date="2014-12" db="EMBL/GenBank/DDBJ databases">
        <title>Genome sequence of Clostridium beijerinckii strain 59B.</title>
        <authorList>
            <person name="Little G.T."/>
            <person name="Minton N.P."/>
        </authorList>
    </citation>
    <scope>NUCLEOTIDE SEQUENCE [LARGE SCALE GENOMIC DNA]</scope>
    <source>
        <strain evidence="8">59B</strain>
    </source>
</reference>
<feature type="transmembrane region" description="Helical" evidence="6">
    <location>
        <begin position="247"/>
        <end position="269"/>
    </location>
</feature>
<feature type="transmembrane region" description="Helical" evidence="6">
    <location>
        <begin position="100"/>
        <end position="118"/>
    </location>
</feature>
<gene>
    <name evidence="7" type="ORF">LF65_03385</name>
</gene>
<comment type="subcellular location">
    <subcellularLocation>
        <location evidence="6">Cell membrane</location>
        <topology evidence="6">Multi-pass membrane protein</topology>
    </subcellularLocation>
    <subcellularLocation>
        <location evidence="1">Membrane</location>
        <topology evidence="1">Multi-pass membrane protein</topology>
    </subcellularLocation>
</comment>
<keyword evidence="4 6" id="KW-1133">Transmembrane helix</keyword>
<proteinExistence type="inferred from homology"/>
<dbReference type="InterPro" id="IPR002781">
    <property type="entry name" value="TM_pro_TauE-like"/>
</dbReference>
<dbReference type="PANTHER" id="PTHR43701">
    <property type="entry name" value="MEMBRANE TRANSPORTER PROTEIN MJ0441-RELATED"/>
    <property type="match status" value="1"/>
</dbReference>
<evidence type="ECO:0000256" key="4">
    <source>
        <dbReference type="ARBA" id="ARBA00022989"/>
    </source>
</evidence>
<dbReference type="STRING" id="1520.LF65_03385"/>
<organism evidence="7 8">
    <name type="scientific">Clostridium beijerinckii</name>
    <name type="common">Clostridium MP</name>
    <dbReference type="NCBI Taxonomy" id="1520"/>
    <lineage>
        <taxon>Bacteria</taxon>
        <taxon>Bacillati</taxon>
        <taxon>Bacillota</taxon>
        <taxon>Clostridia</taxon>
        <taxon>Eubacteriales</taxon>
        <taxon>Clostridiaceae</taxon>
        <taxon>Clostridium</taxon>
    </lineage>
</organism>
<dbReference type="Proteomes" id="UP000031866">
    <property type="component" value="Chromosome"/>
</dbReference>
<protein>
    <recommendedName>
        <fullName evidence="6">Probable membrane transporter protein</fullName>
    </recommendedName>
</protein>
<name>A0A0B5QPJ5_CLOBE</name>
<evidence type="ECO:0000256" key="3">
    <source>
        <dbReference type="ARBA" id="ARBA00022692"/>
    </source>
</evidence>
<dbReference type="KEGG" id="cbei:LF65_03385"/>
<dbReference type="EMBL" id="CP010086">
    <property type="protein sequence ID" value="AJG99947.1"/>
    <property type="molecule type" value="Genomic_DNA"/>
</dbReference>
<evidence type="ECO:0000256" key="2">
    <source>
        <dbReference type="ARBA" id="ARBA00009142"/>
    </source>
</evidence>
<feature type="transmembrane region" description="Helical" evidence="6">
    <location>
        <begin position="157"/>
        <end position="179"/>
    </location>
</feature>
<evidence type="ECO:0000256" key="1">
    <source>
        <dbReference type="ARBA" id="ARBA00004141"/>
    </source>
</evidence>
<evidence type="ECO:0000313" key="8">
    <source>
        <dbReference type="Proteomes" id="UP000031866"/>
    </source>
</evidence>
<accession>A0A0B5QPJ5</accession>
<feature type="transmembrane region" description="Helical" evidence="6">
    <location>
        <begin position="44"/>
        <end position="64"/>
    </location>
</feature>
<dbReference type="OrthoDB" id="9780109at2"/>
<feature type="transmembrane region" description="Helical" evidence="6">
    <location>
        <begin position="222"/>
        <end position="241"/>
    </location>
</feature>
<evidence type="ECO:0000256" key="6">
    <source>
        <dbReference type="RuleBase" id="RU363041"/>
    </source>
</evidence>